<dbReference type="AlphaFoldDB" id="A0A2C9W106"/>
<organism evidence="9">
    <name type="scientific">Manihot esculenta</name>
    <name type="common">Cassava</name>
    <name type="synonym">Jatropha manihot</name>
    <dbReference type="NCBI Taxonomy" id="3983"/>
    <lineage>
        <taxon>Eukaryota</taxon>
        <taxon>Viridiplantae</taxon>
        <taxon>Streptophyta</taxon>
        <taxon>Embryophyta</taxon>
        <taxon>Tracheophyta</taxon>
        <taxon>Spermatophyta</taxon>
        <taxon>Magnoliopsida</taxon>
        <taxon>eudicotyledons</taxon>
        <taxon>Gunneridae</taxon>
        <taxon>Pentapetalae</taxon>
        <taxon>rosids</taxon>
        <taxon>fabids</taxon>
        <taxon>Malpighiales</taxon>
        <taxon>Euphorbiaceae</taxon>
        <taxon>Crotonoideae</taxon>
        <taxon>Manihoteae</taxon>
        <taxon>Manihot</taxon>
    </lineage>
</organism>
<dbReference type="CDD" id="cd00018">
    <property type="entry name" value="AP2"/>
    <property type="match status" value="1"/>
</dbReference>
<dbReference type="Gene3D" id="3.30.730.10">
    <property type="entry name" value="AP2/ERF domain"/>
    <property type="match status" value="1"/>
</dbReference>
<dbReference type="GO" id="GO:0003700">
    <property type="term" value="F:DNA-binding transcription factor activity"/>
    <property type="evidence" value="ECO:0007669"/>
    <property type="project" value="InterPro"/>
</dbReference>
<dbReference type="InterPro" id="IPR036955">
    <property type="entry name" value="AP2/ERF_dom_sf"/>
</dbReference>
<dbReference type="PANTHER" id="PTHR31190:SF489">
    <property type="entry name" value="ETHYLENE-RESPONSIVE TRANSCRIPTION FACTOR ERF113-RELATED"/>
    <property type="match status" value="1"/>
</dbReference>
<keyword evidence="4" id="KW-0804">Transcription</keyword>
<evidence type="ECO:0000256" key="2">
    <source>
        <dbReference type="ARBA" id="ARBA00023015"/>
    </source>
</evidence>
<evidence type="ECO:0000256" key="4">
    <source>
        <dbReference type="ARBA" id="ARBA00023163"/>
    </source>
</evidence>
<dbReference type="PANTHER" id="PTHR31190">
    <property type="entry name" value="DNA-BINDING DOMAIN"/>
    <property type="match status" value="1"/>
</dbReference>
<dbReference type="GO" id="GO:0009873">
    <property type="term" value="P:ethylene-activated signaling pathway"/>
    <property type="evidence" value="ECO:0007669"/>
    <property type="project" value="InterPro"/>
</dbReference>
<keyword evidence="3" id="KW-0238">DNA-binding</keyword>
<dbReference type="FunFam" id="3.30.730.10:FF:000001">
    <property type="entry name" value="Ethylene-responsive transcription factor 2"/>
    <property type="match status" value="1"/>
</dbReference>
<dbReference type="PRINTS" id="PR00367">
    <property type="entry name" value="ETHRSPELEMNT"/>
</dbReference>
<sequence length="271" mass="30645">MHGKRPLPSSDEAKEDQISYTQKPFFQNQGQYVLAQHVMANEHDELMQANLESARIKHFTSQNADQGEITRRRHYRGVRQRPWGKWAAEIRDPQKAARVWLGTFDTAEAAATAYDEAALKFKGTKAKLNFPERRLQGGSDNNFCTSFSASANYQNPPLLVSNNNSTVDSSMNDPPPPPLMTHEAFPDLFHYAHLLSCNEDGYLEYAAPSGLYHNYNQEPFLCPSLSSASLAVPHQQQTEDEDFSSFSPQMAATDQHFLDQKEEFDNATPRE</sequence>
<dbReference type="GO" id="GO:0003677">
    <property type="term" value="F:DNA binding"/>
    <property type="evidence" value="ECO:0007669"/>
    <property type="project" value="UniProtKB-KW"/>
</dbReference>
<name>A0A2C9W106_MANES</name>
<keyword evidence="2" id="KW-0805">Transcription regulation</keyword>
<dbReference type="PROSITE" id="PS51032">
    <property type="entry name" value="AP2_ERF"/>
    <property type="match status" value="1"/>
</dbReference>
<dbReference type="InterPro" id="IPR016177">
    <property type="entry name" value="DNA-bd_dom_sf"/>
</dbReference>
<gene>
    <name evidence="9" type="ORF">MANES_04G093200</name>
</gene>
<feature type="domain" description="AP2/ERF" evidence="8">
    <location>
        <begin position="74"/>
        <end position="131"/>
    </location>
</feature>
<dbReference type="Pfam" id="PF00847">
    <property type="entry name" value="AP2"/>
    <property type="match status" value="1"/>
</dbReference>
<evidence type="ECO:0000256" key="7">
    <source>
        <dbReference type="SAM" id="MobiDB-lite"/>
    </source>
</evidence>
<dbReference type="STRING" id="3983.A0A2C9W106"/>
<evidence type="ECO:0000256" key="6">
    <source>
        <dbReference type="ARBA" id="ARBA00024343"/>
    </source>
</evidence>
<feature type="compositionally biased region" description="Basic and acidic residues" evidence="7">
    <location>
        <begin position="256"/>
        <end position="271"/>
    </location>
</feature>
<proteinExistence type="inferred from homology"/>
<dbReference type="SMART" id="SM00380">
    <property type="entry name" value="AP2"/>
    <property type="match status" value="1"/>
</dbReference>
<reference evidence="9" key="1">
    <citation type="submission" date="2016-02" db="EMBL/GenBank/DDBJ databases">
        <title>WGS assembly of Manihot esculenta.</title>
        <authorList>
            <person name="Bredeson J.V."/>
            <person name="Prochnik S.E."/>
            <person name="Lyons J.B."/>
            <person name="Schmutz J."/>
            <person name="Grimwood J."/>
            <person name="Vrebalov J."/>
            <person name="Bart R.S."/>
            <person name="Amuge T."/>
            <person name="Ferguson M.E."/>
            <person name="Green R."/>
            <person name="Putnam N."/>
            <person name="Stites J."/>
            <person name="Rounsley S."/>
            <person name="Rokhsar D.S."/>
        </authorList>
    </citation>
    <scope>NUCLEOTIDE SEQUENCE [LARGE SCALE GENOMIC DNA]</scope>
    <source>
        <tissue evidence="9">Leaf</tissue>
    </source>
</reference>
<evidence type="ECO:0000313" key="9">
    <source>
        <dbReference type="EMBL" id="OAY52557.1"/>
    </source>
</evidence>
<comment type="similarity">
    <text evidence="6">Belongs to the AP2/ERF transcription factor family. ERF subfamily.</text>
</comment>
<dbReference type="InterPro" id="IPR001471">
    <property type="entry name" value="AP2/ERF_dom"/>
</dbReference>
<feature type="region of interest" description="Disordered" evidence="7">
    <location>
        <begin position="232"/>
        <end position="271"/>
    </location>
</feature>
<evidence type="ECO:0000256" key="5">
    <source>
        <dbReference type="ARBA" id="ARBA00023242"/>
    </source>
</evidence>
<dbReference type="SMR" id="A0A2C9W106"/>
<protein>
    <recommendedName>
        <fullName evidence="8">AP2/ERF domain-containing protein</fullName>
    </recommendedName>
</protein>
<evidence type="ECO:0000256" key="3">
    <source>
        <dbReference type="ARBA" id="ARBA00023125"/>
    </source>
</evidence>
<evidence type="ECO:0000256" key="1">
    <source>
        <dbReference type="ARBA" id="ARBA00004123"/>
    </source>
</evidence>
<dbReference type="GO" id="GO:0005634">
    <property type="term" value="C:nucleus"/>
    <property type="evidence" value="ECO:0007669"/>
    <property type="project" value="UniProtKB-SubCell"/>
</dbReference>
<dbReference type="EMBL" id="CM004390">
    <property type="protein sequence ID" value="OAY52557.1"/>
    <property type="molecule type" value="Genomic_DNA"/>
</dbReference>
<evidence type="ECO:0000259" key="8">
    <source>
        <dbReference type="PROSITE" id="PS51032"/>
    </source>
</evidence>
<accession>A0A2C9W106</accession>
<dbReference type="SUPFAM" id="SSF54171">
    <property type="entry name" value="DNA-binding domain"/>
    <property type="match status" value="1"/>
</dbReference>
<comment type="subcellular location">
    <subcellularLocation>
        <location evidence="1">Nucleus</location>
    </subcellularLocation>
</comment>
<keyword evidence="5" id="KW-0539">Nucleus</keyword>
<dbReference type="InterPro" id="IPR044808">
    <property type="entry name" value="ERF_plant"/>
</dbReference>